<protein>
    <submittedName>
        <fullName evidence="2">Testis expressed 26</fullName>
    </submittedName>
</protein>
<dbReference type="PANTHER" id="PTHR33769:SF1">
    <property type="entry name" value="TESTIS-EXPRESSED PROTEIN 26"/>
    <property type="match status" value="1"/>
</dbReference>
<dbReference type="InParanoid" id="F7BL39"/>
<dbReference type="PANTHER" id="PTHR33769">
    <property type="entry name" value="TESTIS-EXPRESSED PROTEIN 26 ISOFORM X3"/>
    <property type="match status" value="1"/>
</dbReference>
<evidence type="ECO:0000256" key="1">
    <source>
        <dbReference type="SAM" id="MobiDB-lite"/>
    </source>
</evidence>
<feature type="compositionally biased region" description="Polar residues" evidence="1">
    <location>
        <begin position="14"/>
        <end position="24"/>
    </location>
</feature>
<dbReference type="InterPro" id="IPR043460">
    <property type="entry name" value="MEDAG/TEX26"/>
</dbReference>
<feature type="region of interest" description="Disordered" evidence="1">
    <location>
        <begin position="1"/>
        <end position="24"/>
    </location>
</feature>
<name>F7BL39_XENTR</name>
<dbReference type="AlphaFoldDB" id="F7BL39"/>
<dbReference type="Ensembl" id="ENSXETT00000041559">
    <property type="protein sequence ID" value="ENSXETP00000041559"/>
    <property type="gene ID" value="ENSXETG00000019168"/>
</dbReference>
<evidence type="ECO:0000313" key="2">
    <source>
        <dbReference type="Ensembl" id="ENSXETP00000041559"/>
    </source>
</evidence>
<gene>
    <name evidence="2" type="primary">tex26</name>
</gene>
<dbReference type="Bgee" id="ENSXETG00000019168">
    <property type="expression patterns" value="Expressed in testis and 5 other cell types or tissues"/>
</dbReference>
<reference evidence="2" key="2">
    <citation type="submission" date="2011-06" db="UniProtKB">
        <authorList>
            <consortium name="Ensembl"/>
        </authorList>
    </citation>
    <scope>IDENTIFICATION</scope>
</reference>
<proteinExistence type="predicted"/>
<sequence length="455" mass="51626">MALTFEEGTRGRKQGNTSLVQQGGEQNVKGETLLHLLLEHWPVSALLLALLGNQSVLASLPPNLYSNGSSQTKCVLTSWPGQTSAQYPRLQGREPYTAVTMISTQLSGDILKPQFMEQLQYLSEKTKCHEEKDRCDHLSACLLLSSKLIQKKHSQPADKPLGRPKTAMAALGGSTWDPYETTMNREYTHKTSSIQALRPQTSKAYRNPYRLTDPVGMSMYSDEFGWKPYSKPELIRAATSSGMRSNNPQANEAFTVWKLSREEQKAAFDTCSPLKITPSAEDFQRAMKAQFSSTYRGDFLGIPQGFQVKYALTPTLDWKKQISRPLETESRFHYQIQPQSPELRNFTYKYGCYANRHLPAKGVVPTVLKSHIQNQEHRKQLTTYQRHFGKEYIDISSLVTSMDPEELNTYLDSVPPAERAAVERILLSVTGRRYENLEQKPLQFKVHRPQAKSNK</sequence>
<dbReference type="FunCoup" id="F7BL39">
    <property type="interactions" value="145"/>
</dbReference>
<organism evidence="2">
    <name type="scientific">Xenopus tropicalis</name>
    <name type="common">Western clawed frog</name>
    <name type="synonym">Silurana tropicalis</name>
    <dbReference type="NCBI Taxonomy" id="8364"/>
    <lineage>
        <taxon>Eukaryota</taxon>
        <taxon>Metazoa</taxon>
        <taxon>Chordata</taxon>
        <taxon>Craniata</taxon>
        <taxon>Vertebrata</taxon>
        <taxon>Euteleostomi</taxon>
        <taxon>Amphibia</taxon>
        <taxon>Batrachia</taxon>
        <taxon>Anura</taxon>
        <taxon>Pipoidea</taxon>
        <taxon>Pipidae</taxon>
        <taxon>Xenopodinae</taxon>
        <taxon>Xenopus</taxon>
        <taxon>Silurana</taxon>
    </lineage>
</organism>
<reference evidence="2" key="1">
    <citation type="journal article" date="2010" name="Science">
        <title>The genome of the Western clawed frog Xenopus tropicalis.</title>
        <authorList>
            <person name="Hellsten U."/>
            <person name="Harland R.M."/>
            <person name="Gilchrist M.J."/>
            <person name="Hendrix D."/>
            <person name="Jurka J."/>
            <person name="Kapitonov V."/>
            <person name="Ovcharenko I."/>
            <person name="Putnam N.H."/>
            <person name="Shu S."/>
            <person name="Taher L."/>
            <person name="Blitz I.L."/>
            <person name="Blumberg B."/>
            <person name="Dichmann D.S."/>
            <person name="Dubchak I."/>
            <person name="Amaya E."/>
            <person name="Detter J.C."/>
            <person name="Fletcher R."/>
            <person name="Gerhard D.S."/>
            <person name="Goodstein D."/>
            <person name="Graves T."/>
            <person name="Grigoriev I.V."/>
            <person name="Grimwood J."/>
            <person name="Kawashima T."/>
            <person name="Lindquist E."/>
            <person name="Lucas S.M."/>
            <person name="Mead P.E."/>
            <person name="Mitros T."/>
            <person name="Ogino H."/>
            <person name="Ohta Y."/>
            <person name="Poliakov A.V."/>
            <person name="Pollet N."/>
            <person name="Robert J."/>
            <person name="Salamov A."/>
            <person name="Sater A.K."/>
            <person name="Schmutz J."/>
            <person name="Terry A."/>
            <person name="Vize P.D."/>
            <person name="Warren W.C."/>
            <person name="Wells D."/>
            <person name="Wills A."/>
            <person name="Wilson R.K."/>
            <person name="Zimmerman L.B."/>
            <person name="Zorn A.M."/>
            <person name="Grainger R."/>
            <person name="Grammer T."/>
            <person name="Khokha M.K."/>
            <person name="Richardson P.M."/>
            <person name="Rokhsar D.S."/>
        </authorList>
    </citation>
    <scope>NUCLEOTIDE SEQUENCE [LARGE SCALE GENOMIC DNA]</scope>
    <source>
        <strain evidence="2">Nigerian</strain>
    </source>
</reference>
<dbReference type="Xenbase" id="XB-GENE-976948">
    <property type="gene designation" value="tex26"/>
</dbReference>
<dbReference type="GeneTree" id="ENSGT00390000009484"/>
<accession>F7BL39</accession>